<dbReference type="InterPro" id="IPR010326">
    <property type="entry name" value="EXOC3/Sec6"/>
</dbReference>
<dbReference type="Proteomes" id="UP000694680">
    <property type="component" value="Chromosome 22"/>
</dbReference>
<evidence type="ECO:0000256" key="1">
    <source>
        <dbReference type="ARBA" id="ARBA00009447"/>
    </source>
</evidence>
<protein>
    <recommendedName>
        <fullName evidence="5">Exocyst complex component 3-like protein 4</fullName>
    </recommendedName>
</protein>
<evidence type="ECO:0000313" key="4">
    <source>
        <dbReference type="Proteomes" id="UP000694680"/>
    </source>
</evidence>
<feature type="compositionally biased region" description="Basic and acidic residues" evidence="2">
    <location>
        <begin position="134"/>
        <end position="154"/>
    </location>
</feature>
<name>A0A8C5NDZ6_GOUWI</name>
<feature type="region of interest" description="Disordered" evidence="2">
    <location>
        <begin position="1"/>
        <end position="160"/>
    </location>
</feature>
<accession>A0A8C5NDZ6</accession>
<dbReference type="PANTHER" id="PTHR21292">
    <property type="entry name" value="EXOCYST COMPLEX COMPONENT SEC6-RELATED"/>
    <property type="match status" value="1"/>
</dbReference>
<gene>
    <name evidence="3" type="primary">exoc3l4</name>
</gene>
<dbReference type="AlphaFoldDB" id="A0A8C5NDZ6"/>
<dbReference type="Pfam" id="PF06046">
    <property type="entry name" value="Sec6"/>
    <property type="match status" value="1"/>
</dbReference>
<dbReference type="GO" id="GO:0006887">
    <property type="term" value="P:exocytosis"/>
    <property type="evidence" value="ECO:0007669"/>
    <property type="project" value="InterPro"/>
</dbReference>
<evidence type="ECO:0000313" key="3">
    <source>
        <dbReference type="Ensembl" id="ENSGWIP00000048204.1"/>
    </source>
</evidence>
<dbReference type="GO" id="GO:0000149">
    <property type="term" value="F:SNARE binding"/>
    <property type="evidence" value="ECO:0007669"/>
    <property type="project" value="TreeGrafter"/>
</dbReference>
<organism evidence="3 4">
    <name type="scientific">Gouania willdenowi</name>
    <name type="common">Blunt-snouted clingfish</name>
    <name type="synonym">Lepadogaster willdenowi</name>
    <dbReference type="NCBI Taxonomy" id="441366"/>
    <lineage>
        <taxon>Eukaryota</taxon>
        <taxon>Metazoa</taxon>
        <taxon>Chordata</taxon>
        <taxon>Craniata</taxon>
        <taxon>Vertebrata</taxon>
        <taxon>Euteleostomi</taxon>
        <taxon>Actinopterygii</taxon>
        <taxon>Neopterygii</taxon>
        <taxon>Teleostei</taxon>
        <taxon>Neoteleostei</taxon>
        <taxon>Acanthomorphata</taxon>
        <taxon>Ovalentaria</taxon>
        <taxon>Blenniimorphae</taxon>
        <taxon>Blenniiformes</taxon>
        <taxon>Gobiesocoidei</taxon>
        <taxon>Gobiesocidae</taxon>
        <taxon>Gobiesocinae</taxon>
        <taxon>Gouania</taxon>
    </lineage>
</organism>
<dbReference type="Ensembl" id="ENSGWIT00000052126.1">
    <property type="protein sequence ID" value="ENSGWIP00000048204.1"/>
    <property type="gene ID" value="ENSGWIG00000023645.1"/>
</dbReference>
<dbReference type="PANTHER" id="PTHR21292:SF7">
    <property type="entry name" value="EXOCYST COMPLEX COMPONENT 3-LIKE 2"/>
    <property type="match status" value="1"/>
</dbReference>
<keyword evidence="4" id="KW-1185">Reference proteome</keyword>
<proteinExistence type="inferred from homology"/>
<reference evidence="3" key="1">
    <citation type="submission" date="2020-06" db="EMBL/GenBank/DDBJ databases">
        <authorList>
            <consortium name="Wellcome Sanger Institute Data Sharing"/>
        </authorList>
    </citation>
    <scope>NUCLEOTIDE SEQUENCE [LARGE SCALE GENOMIC DNA]</scope>
</reference>
<sequence>MLSSGFGPARQSDAVKGEARKMKTMNVELGCLSQAASKRVNMDADEDKKSPRNSAQVNGDEKESVGVMKSLRRSMRREAVMSLISPKSKGSKVTHKGDTKESEPLFSPQPPSPNPSTGSSVYSPLKSAASFRGTKGDDESDVAQRKSKSPDLKTEPNLSRLANPLKRSFKSIKKVANDRFSRQQPSVVVLDESKEEEEILEEMEESYKLPDIPHTPLSVMQISRLIEMEVLEEGYLNLLALRLEFQQFSKDSPMELAKMEKDLNLLYGDLRKKVGAIIRDSNSFPSRNKGLLPHVVRIIQEEERRAEEAGGLPDSWMDAWKEAVVEGVRAKVESVHLEEQEHNTSWLSIHLGLLGKAIVEDLESVRRELRWSYPPSFNVFSTYVNSYHQVVGHHLRKLEQRVAKLKDLHALLDWIVNTYKSERVMGSVSLQPDVQVERLDLQLEDGFLTELKERYCFKVKEDIRLSLDRLTDLENEEFWSVNKPPHKDDEFLSAKFPMDIWTTLEGKFSGSRKIDAQLEQKVTSACLEELKHFPKRFEEEFRRNRSNTLCTEYQITYINSFTLLQTHIESYQEACPDQVEGFRKEVKSLILRLLQRLEDQFKEDVKPYLRRMMTRKWLSHDEDFASLYTRAEQLSEHCDLMRPPHAQEMASQLHYHVVKEYVGQLMKDTYRCSDRKRESAADKIRLQWNRLRKLFEDMGSLYEWLHPVGDDLSTIIMSKKTEIKDNIWPLVLKYPDFSKKHLMALLDFRGLRRGREHRLILQTFSNLKNGRGTVDTDQSQVFFRDIPVTVNTDFLSNLPLFCLSVLRPDS</sequence>
<feature type="compositionally biased region" description="Basic and acidic residues" evidence="2">
    <location>
        <begin position="40"/>
        <end position="50"/>
    </location>
</feature>
<dbReference type="GO" id="GO:0051601">
    <property type="term" value="P:exocyst localization"/>
    <property type="evidence" value="ECO:0007669"/>
    <property type="project" value="TreeGrafter"/>
</dbReference>
<comment type="similarity">
    <text evidence="1">Belongs to the SEC6 family.</text>
</comment>
<reference evidence="3" key="2">
    <citation type="submission" date="2025-08" db="UniProtKB">
        <authorList>
            <consortium name="Ensembl"/>
        </authorList>
    </citation>
    <scope>IDENTIFICATION</scope>
</reference>
<evidence type="ECO:0000256" key="2">
    <source>
        <dbReference type="SAM" id="MobiDB-lite"/>
    </source>
</evidence>
<dbReference type="Gene3D" id="1.10.357.70">
    <property type="entry name" value="Exocyst complex component Sec6, C-terminal domain"/>
    <property type="match status" value="1"/>
</dbReference>
<reference evidence="3" key="3">
    <citation type="submission" date="2025-09" db="UniProtKB">
        <authorList>
            <consortium name="Ensembl"/>
        </authorList>
    </citation>
    <scope>IDENTIFICATION</scope>
</reference>
<dbReference type="GO" id="GO:0000145">
    <property type="term" value="C:exocyst"/>
    <property type="evidence" value="ECO:0007669"/>
    <property type="project" value="InterPro"/>
</dbReference>
<evidence type="ECO:0008006" key="5">
    <source>
        <dbReference type="Google" id="ProtNLM"/>
    </source>
</evidence>
<dbReference type="InterPro" id="IPR042532">
    <property type="entry name" value="EXOC3/Sec6_C"/>
</dbReference>